<organism evidence="12 13">
    <name type="scientific">Frankliniella fusca</name>
    <dbReference type="NCBI Taxonomy" id="407009"/>
    <lineage>
        <taxon>Eukaryota</taxon>
        <taxon>Metazoa</taxon>
        <taxon>Ecdysozoa</taxon>
        <taxon>Arthropoda</taxon>
        <taxon>Hexapoda</taxon>
        <taxon>Insecta</taxon>
        <taxon>Pterygota</taxon>
        <taxon>Neoptera</taxon>
        <taxon>Paraneoptera</taxon>
        <taxon>Thysanoptera</taxon>
        <taxon>Terebrantia</taxon>
        <taxon>Thripoidea</taxon>
        <taxon>Thripidae</taxon>
        <taxon>Frankliniella</taxon>
    </lineage>
</organism>
<reference evidence="12" key="1">
    <citation type="submission" date="2021-07" db="EMBL/GenBank/DDBJ databases">
        <authorList>
            <person name="Catto M.A."/>
            <person name="Jacobson A."/>
            <person name="Kennedy G."/>
            <person name="Labadie P."/>
            <person name="Hunt B.G."/>
            <person name="Srinivasan R."/>
        </authorList>
    </citation>
    <scope>NUCLEOTIDE SEQUENCE</scope>
    <source>
        <strain evidence="12">PL_HMW_Pooled</strain>
        <tissue evidence="12">Head</tissue>
    </source>
</reference>
<feature type="non-terminal residue" evidence="12">
    <location>
        <position position="444"/>
    </location>
</feature>
<dbReference type="GO" id="GO:0005125">
    <property type="term" value="F:cytokine activity"/>
    <property type="evidence" value="ECO:0007669"/>
    <property type="project" value="TreeGrafter"/>
</dbReference>
<evidence type="ECO:0000313" key="13">
    <source>
        <dbReference type="Proteomes" id="UP001219518"/>
    </source>
</evidence>
<dbReference type="PRINTS" id="PR01349">
    <property type="entry name" value="WNTPROTEIN"/>
</dbReference>
<comment type="similarity">
    <text evidence="2 10">Belongs to the Wnt family.</text>
</comment>
<dbReference type="EMBL" id="JAHWGI010000969">
    <property type="protein sequence ID" value="KAK3919014.1"/>
    <property type="molecule type" value="Genomic_DNA"/>
</dbReference>
<protein>
    <recommendedName>
        <fullName evidence="10">Protein Wnt</fullName>
    </recommendedName>
</protein>
<dbReference type="FunFam" id="3.30.2460.20:FF:000001">
    <property type="entry name" value="Wnt homolog"/>
    <property type="match status" value="1"/>
</dbReference>
<dbReference type="InterPro" id="IPR043158">
    <property type="entry name" value="Wnt_C"/>
</dbReference>
<keyword evidence="13" id="KW-1185">Reference proteome</keyword>
<keyword evidence="8" id="KW-0325">Glycoprotein</keyword>
<dbReference type="GO" id="GO:0000902">
    <property type="term" value="P:cell morphogenesis"/>
    <property type="evidence" value="ECO:0007669"/>
    <property type="project" value="UniProtKB-ARBA"/>
</dbReference>
<evidence type="ECO:0000256" key="6">
    <source>
        <dbReference type="ARBA" id="ARBA00022687"/>
    </source>
</evidence>
<comment type="subcellular location">
    <subcellularLocation>
        <location evidence="1 10">Secreted</location>
        <location evidence="1 10">Extracellular space</location>
        <location evidence="1 10">Extracellular matrix</location>
    </subcellularLocation>
</comment>
<dbReference type="GO" id="GO:0046330">
    <property type="term" value="P:positive regulation of JNK cascade"/>
    <property type="evidence" value="ECO:0007669"/>
    <property type="project" value="TreeGrafter"/>
</dbReference>
<comment type="caution">
    <text evidence="12">The sequence shown here is derived from an EMBL/GenBank/DDBJ whole genome shotgun (WGS) entry which is preliminary data.</text>
</comment>
<dbReference type="GO" id="GO:0060070">
    <property type="term" value="P:canonical Wnt signaling pathway"/>
    <property type="evidence" value="ECO:0007669"/>
    <property type="project" value="TreeGrafter"/>
</dbReference>
<comment type="function">
    <text evidence="10">Ligand for members of the frizzled family of seven transmembrane receptors.</text>
</comment>
<feature type="compositionally biased region" description="Basic residues" evidence="11">
    <location>
        <begin position="320"/>
        <end position="329"/>
    </location>
</feature>
<dbReference type="PANTHER" id="PTHR12027">
    <property type="entry name" value="WNT RELATED"/>
    <property type="match status" value="1"/>
</dbReference>
<dbReference type="PROSITE" id="PS00246">
    <property type="entry name" value="WNT1"/>
    <property type="match status" value="1"/>
</dbReference>
<dbReference type="AlphaFoldDB" id="A0AAE1HD16"/>
<keyword evidence="3 10" id="KW-0217">Developmental protein</keyword>
<dbReference type="GO" id="GO:0005109">
    <property type="term" value="F:frizzled binding"/>
    <property type="evidence" value="ECO:0007669"/>
    <property type="project" value="TreeGrafter"/>
</dbReference>
<evidence type="ECO:0000256" key="4">
    <source>
        <dbReference type="ARBA" id="ARBA00022525"/>
    </source>
</evidence>
<evidence type="ECO:0000256" key="11">
    <source>
        <dbReference type="SAM" id="MobiDB-lite"/>
    </source>
</evidence>
<dbReference type="Gene3D" id="3.30.2460.20">
    <property type="match status" value="1"/>
</dbReference>
<keyword evidence="9" id="KW-0449">Lipoprotein</keyword>
<dbReference type="SMART" id="SM00097">
    <property type="entry name" value="WNT1"/>
    <property type="match status" value="1"/>
</dbReference>
<feature type="compositionally biased region" description="Low complexity" evidence="11">
    <location>
        <begin position="330"/>
        <end position="345"/>
    </location>
</feature>
<evidence type="ECO:0000256" key="8">
    <source>
        <dbReference type="ARBA" id="ARBA00023180"/>
    </source>
</evidence>
<evidence type="ECO:0000256" key="5">
    <source>
        <dbReference type="ARBA" id="ARBA00022530"/>
    </source>
</evidence>
<reference evidence="12" key="2">
    <citation type="journal article" date="2023" name="BMC Genomics">
        <title>Pest status, molecular evolution, and epigenetic factors derived from the genome assembly of Frankliniella fusca, a thysanopteran phytovirus vector.</title>
        <authorList>
            <person name="Catto M.A."/>
            <person name="Labadie P.E."/>
            <person name="Jacobson A.L."/>
            <person name="Kennedy G.G."/>
            <person name="Srinivasan R."/>
            <person name="Hunt B.G."/>
        </authorList>
    </citation>
    <scope>NUCLEOTIDE SEQUENCE</scope>
    <source>
        <strain evidence="12">PL_HMW_Pooled</strain>
    </source>
</reference>
<evidence type="ECO:0000256" key="1">
    <source>
        <dbReference type="ARBA" id="ARBA00004498"/>
    </source>
</evidence>
<proteinExistence type="inferred from homology"/>
<dbReference type="InterPro" id="IPR018161">
    <property type="entry name" value="Wnt_CS"/>
</dbReference>
<keyword evidence="7" id="KW-1015">Disulfide bond</keyword>
<dbReference type="Proteomes" id="UP001219518">
    <property type="component" value="Unassembled WGS sequence"/>
</dbReference>
<dbReference type="GO" id="GO:0030182">
    <property type="term" value="P:neuron differentiation"/>
    <property type="evidence" value="ECO:0007669"/>
    <property type="project" value="TreeGrafter"/>
</dbReference>
<keyword evidence="5" id="KW-0272">Extracellular matrix</keyword>
<evidence type="ECO:0000256" key="9">
    <source>
        <dbReference type="ARBA" id="ARBA00023288"/>
    </source>
</evidence>
<sequence>MKSSCGPAGVALLCARVAGLSPRQRSLCRSSPDAMVAIGSGLRLALQECQHQFRHERWNCSSAPHPLAPAAAHAMPLVVRRILGQELTLLAPMAVGLDLSNTCQGVLGQELTFLTPGGGTGTDWDWTSVTPDSGFLGRELTSLTPGASREAAFSLAVQAAAISWAAAAACARGELTGCSCARKPPPPGPGHHAPAPPDQAFRWGGCSSDVEYGARLSRTFTDAGGAPQDSGHSAPRLLMDRHNSKAGRKAVKLTLQTDCKCHGVSGSCSVRTCWTSLAPFRQVGDHLMARYRAAWPAVVLALPAAEPPAGQDPRGPRGPRGPRARRHPAGLRLALRTARSSRAPPGAGPGAGPGAARLPRRTDLVFLSGSPNYCDPDHALGSLGTAGRACNRTSRGADDCGVMCCGRGYNTRQVSRSQQCRCKFHWCCYVHCDVCTDRYEEYTC</sequence>
<evidence type="ECO:0000313" key="12">
    <source>
        <dbReference type="EMBL" id="KAK3919014.1"/>
    </source>
</evidence>
<dbReference type="GO" id="GO:0005615">
    <property type="term" value="C:extracellular space"/>
    <property type="evidence" value="ECO:0007669"/>
    <property type="project" value="TreeGrafter"/>
</dbReference>
<dbReference type="GO" id="GO:0007517">
    <property type="term" value="P:muscle organ development"/>
    <property type="evidence" value="ECO:0007669"/>
    <property type="project" value="UniProtKB-ARBA"/>
</dbReference>
<evidence type="ECO:0000256" key="10">
    <source>
        <dbReference type="RuleBase" id="RU003500"/>
    </source>
</evidence>
<evidence type="ECO:0000256" key="3">
    <source>
        <dbReference type="ARBA" id="ARBA00022473"/>
    </source>
</evidence>
<dbReference type="InterPro" id="IPR005817">
    <property type="entry name" value="Wnt"/>
</dbReference>
<evidence type="ECO:0000256" key="2">
    <source>
        <dbReference type="ARBA" id="ARBA00005683"/>
    </source>
</evidence>
<accession>A0AAE1HD16</accession>
<dbReference type="PANTHER" id="PTHR12027:SF112">
    <property type="entry name" value="PROTEIN WNT-2"/>
    <property type="match status" value="1"/>
</dbReference>
<dbReference type="Pfam" id="PF00110">
    <property type="entry name" value="wnt"/>
    <property type="match status" value="2"/>
</dbReference>
<keyword evidence="6 10" id="KW-0879">Wnt signaling pathway</keyword>
<name>A0AAE1HD16_9NEOP</name>
<evidence type="ECO:0000256" key="7">
    <source>
        <dbReference type="ARBA" id="ARBA00023157"/>
    </source>
</evidence>
<dbReference type="GO" id="GO:0060560">
    <property type="term" value="P:developmental growth involved in morphogenesis"/>
    <property type="evidence" value="ECO:0007669"/>
    <property type="project" value="UniProtKB-ARBA"/>
</dbReference>
<feature type="region of interest" description="Disordered" evidence="11">
    <location>
        <begin position="305"/>
        <end position="357"/>
    </location>
</feature>
<dbReference type="GO" id="GO:0045165">
    <property type="term" value="P:cell fate commitment"/>
    <property type="evidence" value="ECO:0007669"/>
    <property type="project" value="TreeGrafter"/>
</dbReference>
<gene>
    <name evidence="12" type="ORF">KUF71_008163</name>
</gene>
<keyword evidence="4" id="KW-0964">Secreted</keyword>